<dbReference type="EMBL" id="UYJE01002191">
    <property type="protein sequence ID" value="VDI08436.1"/>
    <property type="molecule type" value="Genomic_DNA"/>
</dbReference>
<gene>
    <name evidence="2" type="ORF">MGAL_10B012472</name>
</gene>
<keyword evidence="3" id="KW-1185">Reference proteome</keyword>
<organism evidence="2 3">
    <name type="scientific">Mytilus galloprovincialis</name>
    <name type="common">Mediterranean mussel</name>
    <dbReference type="NCBI Taxonomy" id="29158"/>
    <lineage>
        <taxon>Eukaryota</taxon>
        <taxon>Metazoa</taxon>
        <taxon>Spiralia</taxon>
        <taxon>Lophotrochozoa</taxon>
        <taxon>Mollusca</taxon>
        <taxon>Bivalvia</taxon>
        <taxon>Autobranchia</taxon>
        <taxon>Pteriomorphia</taxon>
        <taxon>Mytilida</taxon>
        <taxon>Mytiloidea</taxon>
        <taxon>Mytilidae</taxon>
        <taxon>Mytilinae</taxon>
        <taxon>Mytilus</taxon>
    </lineage>
</organism>
<dbReference type="Proteomes" id="UP000596742">
    <property type="component" value="Unassembled WGS sequence"/>
</dbReference>
<evidence type="ECO:0000259" key="1">
    <source>
        <dbReference type="Pfam" id="PF16020"/>
    </source>
</evidence>
<name>A0A8B6CSF1_MYTGA</name>
<reference evidence="2" key="1">
    <citation type="submission" date="2018-11" db="EMBL/GenBank/DDBJ databases">
        <authorList>
            <person name="Alioto T."/>
            <person name="Alioto T."/>
        </authorList>
    </citation>
    <scope>NUCLEOTIDE SEQUENCE</scope>
</reference>
<dbReference type="OrthoDB" id="9981889at2759"/>
<comment type="caution">
    <text evidence="2">The sequence shown here is derived from an EMBL/GenBank/DDBJ whole genome shotgun (WGS) entry which is preliminary data.</text>
</comment>
<proteinExistence type="predicted"/>
<evidence type="ECO:0000313" key="2">
    <source>
        <dbReference type="EMBL" id="VDI08436.1"/>
    </source>
</evidence>
<protein>
    <recommendedName>
        <fullName evidence="1">Deltamethrin resistance protein prag01 domain-containing protein</fullName>
    </recommendedName>
</protein>
<dbReference type="AlphaFoldDB" id="A0A8B6CSF1"/>
<sequence>MLTRLLPVSRLAIKNALGRQSVRNMGGHMSEREIAVITKTTMDDLPQPTGSWQEGYQAKSRKQNMMLLGNVLAFALIHYVMLSEPVTRETLSYPDHRTVEVDWDTPDIPPVEVVSDD</sequence>
<feature type="domain" description="Deltamethrin resistance protein prag01" evidence="1">
    <location>
        <begin position="43"/>
        <end position="81"/>
    </location>
</feature>
<accession>A0A8B6CSF1</accession>
<dbReference type="InterPro" id="IPR031973">
    <property type="entry name" value="Deltameth_res_prag01"/>
</dbReference>
<dbReference type="Pfam" id="PF16020">
    <property type="entry name" value="Deltameth_res"/>
    <property type="match status" value="1"/>
</dbReference>
<evidence type="ECO:0000313" key="3">
    <source>
        <dbReference type="Proteomes" id="UP000596742"/>
    </source>
</evidence>